<dbReference type="EMBL" id="JAINVZ010000004">
    <property type="protein sequence ID" value="MBY8884750.1"/>
    <property type="molecule type" value="Genomic_DNA"/>
</dbReference>
<name>A0ABS7QNJ4_9ACTN</name>
<comment type="caution">
    <text evidence="2">The sequence shown here is derived from an EMBL/GenBank/DDBJ whole genome shotgun (WGS) entry which is preliminary data.</text>
</comment>
<reference evidence="2 3" key="1">
    <citation type="submission" date="2021-08" db="EMBL/GenBank/DDBJ databases">
        <title>Streptomyces sp. PTM05 isolated from lichen.</title>
        <authorList>
            <person name="Somphong A."/>
            <person name="Phongsopitanun W."/>
            <person name="Tanasupawat S."/>
        </authorList>
    </citation>
    <scope>NUCLEOTIDE SEQUENCE [LARGE SCALE GENOMIC DNA]</scope>
    <source>
        <strain evidence="2 3">Ptm05</strain>
    </source>
</reference>
<gene>
    <name evidence="2" type="ORF">K7472_07815</name>
</gene>
<evidence type="ECO:0000259" key="1">
    <source>
        <dbReference type="Pfam" id="PF07508"/>
    </source>
</evidence>
<proteinExistence type="predicted"/>
<evidence type="ECO:0000313" key="2">
    <source>
        <dbReference type="EMBL" id="MBY8884750.1"/>
    </source>
</evidence>
<dbReference type="InterPro" id="IPR038109">
    <property type="entry name" value="DNA_bind_recomb_sf"/>
</dbReference>
<accession>A0ABS7QNJ4</accession>
<feature type="domain" description="Recombinase" evidence="1">
    <location>
        <begin position="19"/>
        <end position="104"/>
    </location>
</feature>
<organism evidence="2 3">
    <name type="scientific">Streptantibioticus parmotrematis</name>
    <dbReference type="NCBI Taxonomy" id="2873249"/>
    <lineage>
        <taxon>Bacteria</taxon>
        <taxon>Bacillati</taxon>
        <taxon>Actinomycetota</taxon>
        <taxon>Actinomycetes</taxon>
        <taxon>Kitasatosporales</taxon>
        <taxon>Streptomycetaceae</taxon>
        <taxon>Streptantibioticus</taxon>
    </lineage>
</organism>
<protein>
    <submittedName>
        <fullName evidence="2">Recombinase family protein</fullName>
    </submittedName>
</protein>
<dbReference type="Pfam" id="PF07508">
    <property type="entry name" value="Recombinase"/>
    <property type="match status" value="1"/>
</dbReference>
<dbReference type="RefSeq" id="WP_222975464.1">
    <property type="nucleotide sequence ID" value="NZ_JAINVZ010000004.1"/>
</dbReference>
<dbReference type="Gene3D" id="3.90.1750.20">
    <property type="entry name" value="Putative Large Serine Recombinase, Chain B, Domain 2"/>
    <property type="match status" value="1"/>
</dbReference>
<dbReference type="InterPro" id="IPR011109">
    <property type="entry name" value="DNA_bind_recombinase_dom"/>
</dbReference>
<keyword evidence="3" id="KW-1185">Reference proteome</keyword>
<dbReference type="Proteomes" id="UP001198565">
    <property type="component" value="Unassembled WGS sequence"/>
</dbReference>
<evidence type="ECO:0000313" key="3">
    <source>
        <dbReference type="Proteomes" id="UP001198565"/>
    </source>
</evidence>
<sequence length="321" mass="34882">MPRLFGFEDAAHRKVCEAEAVGVRSVASRRLAPQAWEPITEWANAEGYRTTLGGLWKPGPLATMMNHPAIAGLEEGENGELVESGGPALIPPEDFLAIRAMRQTKGEPVPAGEYLIQSWLGVCGLCGCPLSASPTTTSGSRGYRCAPSSAQHPGGCGRVRIKAEPFEVYVAEHVLAETAKPEVAALLGQARDELLAEAAELRKLADSLRRRQVRLGQSYARSPDMSVQAFRAADKELKQQAREARTKARFLDQAKHVPVADVPDLVRWWTHAPMSAKRGMLALMLEQVALYPAASKGSRRVDADRVGLRWRTWGTGAKGRG</sequence>